<evidence type="ECO:0000313" key="1">
    <source>
        <dbReference type="EMBL" id="SVC76862.1"/>
    </source>
</evidence>
<protein>
    <recommendedName>
        <fullName evidence="2">HTH cro/C1-type domain-containing protein</fullName>
    </recommendedName>
</protein>
<feature type="non-terminal residue" evidence="1">
    <location>
        <position position="1"/>
    </location>
</feature>
<reference evidence="1" key="1">
    <citation type="submission" date="2018-05" db="EMBL/GenBank/DDBJ databases">
        <authorList>
            <person name="Lanie J.A."/>
            <person name="Ng W.-L."/>
            <person name="Kazmierczak K.M."/>
            <person name="Andrzejewski T.M."/>
            <person name="Davidsen T.M."/>
            <person name="Wayne K.J."/>
            <person name="Tettelin H."/>
            <person name="Glass J.I."/>
            <person name="Rusch D."/>
            <person name="Podicherti R."/>
            <person name="Tsui H.-C.T."/>
            <person name="Winkler M.E."/>
        </authorList>
    </citation>
    <scope>NUCLEOTIDE SEQUENCE</scope>
</reference>
<dbReference type="AlphaFoldDB" id="A0A382PXQ3"/>
<evidence type="ECO:0008006" key="2">
    <source>
        <dbReference type="Google" id="ProtNLM"/>
    </source>
</evidence>
<organism evidence="1">
    <name type="scientific">marine metagenome</name>
    <dbReference type="NCBI Taxonomy" id="408172"/>
    <lineage>
        <taxon>unclassified sequences</taxon>
        <taxon>metagenomes</taxon>
        <taxon>ecological metagenomes</taxon>
    </lineage>
</organism>
<sequence length="215" mass="24492">MANENNWVKILIDKLELSTTAEFCRKADLGRGLVDKLSAGENQPRFDTLKKIKDAFPKTNLNWLISGVGEVLEDVKDDAEIKLTKLYLSKLKSVENPRFKNYLLASIEHFAQDYTELDEMENNAKAQLVTDKDLMLFHMELLFFQYRRRIVSNTLKQAPESGSLLSGFVPGRIEKITELLDGINRKILKTVNLVTDDLVNIPEETEQDVASETSL</sequence>
<feature type="non-terminal residue" evidence="1">
    <location>
        <position position="215"/>
    </location>
</feature>
<gene>
    <name evidence="1" type="ORF">METZ01_LOCUS329716</name>
</gene>
<accession>A0A382PXQ3</accession>
<dbReference type="EMBL" id="UINC01109795">
    <property type="protein sequence ID" value="SVC76862.1"/>
    <property type="molecule type" value="Genomic_DNA"/>
</dbReference>
<name>A0A382PXQ3_9ZZZZ</name>
<proteinExistence type="predicted"/>